<proteinExistence type="predicted"/>
<reference evidence="2 3" key="1">
    <citation type="submission" date="2016-04" db="EMBL/GenBank/DDBJ databases">
        <authorList>
            <person name="Evans L.H."/>
            <person name="Alamgir A."/>
            <person name="Owens N."/>
            <person name="Weber N.D."/>
            <person name="Virtaneva K."/>
            <person name="Barbian K."/>
            <person name="Babar A."/>
            <person name="Rosenke K."/>
        </authorList>
    </citation>
    <scope>NUCLEOTIDE SEQUENCE [LARGE SCALE GENOMIC DNA]</scope>
    <source>
        <strain evidence="2 3">JL2886</strain>
    </source>
</reference>
<keyword evidence="3" id="KW-1185">Reference proteome</keyword>
<sequence>MDGHLHTAFASPASGRGVIIKSEDTNARTGPLRAIHRGMSTMSQIPPQRPPEAMLTTVARPTLSGA</sequence>
<feature type="region of interest" description="Disordered" evidence="1">
    <location>
        <begin position="1"/>
        <end position="66"/>
    </location>
</feature>
<evidence type="ECO:0000256" key="1">
    <source>
        <dbReference type="SAM" id="MobiDB-lite"/>
    </source>
</evidence>
<dbReference type="AlphaFoldDB" id="A0A1B0ZSF7"/>
<evidence type="ECO:0000313" key="2">
    <source>
        <dbReference type="EMBL" id="ANP37137.1"/>
    </source>
</evidence>
<gene>
    <name evidence="2" type="ORF">JL2886_02247</name>
</gene>
<accession>A0A1B0ZSF7</accession>
<organism evidence="2 3">
    <name type="scientific">Phaeobacter gallaeciensis</name>
    <dbReference type="NCBI Taxonomy" id="60890"/>
    <lineage>
        <taxon>Bacteria</taxon>
        <taxon>Pseudomonadati</taxon>
        <taxon>Pseudomonadota</taxon>
        <taxon>Alphaproteobacteria</taxon>
        <taxon>Rhodobacterales</taxon>
        <taxon>Roseobacteraceae</taxon>
        <taxon>Phaeobacter</taxon>
    </lineage>
</organism>
<dbReference type="EMBL" id="CP015124">
    <property type="protein sequence ID" value="ANP37137.1"/>
    <property type="molecule type" value="Genomic_DNA"/>
</dbReference>
<evidence type="ECO:0000313" key="3">
    <source>
        <dbReference type="Proteomes" id="UP000092565"/>
    </source>
</evidence>
<name>A0A1B0ZSF7_9RHOB</name>
<protein>
    <submittedName>
        <fullName evidence="2">Uncharacterized protein</fullName>
    </submittedName>
</protein>
<dbReference type="Proteomes" id="UP000092565">
    <property type="component" value="Chromosome"/>
</dbReference>